<name>A0A8H7VWR8_9FUNG</name>
<proteinExistence type="predicted"/>
<evidence type="ECO:0000313" key="2">
    <source>
        <dbReference type="EMBL" id="KAG2236090.1"/>
    </source>
</evidence>
<evidence type="ECO:0008006" key="4">
    <source>
        <dbReference type="Google" id="ProtNLM"/>
    </source>
</evidence>
<accession>A0A8H7VWR8</accession>
<sequence length="188" mass="20238">MRFISSALAVFAFALSANAITSECQGISASVTVCNNHITAMTKELPTIIELLTSFTSADGIDGGLKIYNIVEPIQKLMETARKECCVDFGTVTVDDAQSVVDTVKPVISQIVTALDITSQKKEDFDRLIIATEIAQDVIKGFYSGTKAMTTCISDAGSTSQPSFIPIINDYVSQIDNAFLNAKKVYGF</sequence>
<evidence type="ECO:0000256" key="1">
    <source>
        <dbReference type="SAM" id="SignalP"/>
    </source>
</evidence>
<dbReference type="AlphaFoldDB" id="A0A8H7VWR8"/>
<organism evidence="2 3">
    <name type="scientific">Thamnidium elegans</name>
    <dbReference type="NCBI Taxonomy" id="101142"/>
    <lineage>
        <taxon>Eukaryota</taxon>
        <taxon>Fungi</taxon>
        <taxon>Fungi incertae sedis</taxon>
        <taxon>Mucoromycota</taxon>
        <taxon>Mucoromycotina</taxon>
        <taxon>Mucoromycetes</taxon>
        <taxon>Mucorales</taxon>
        <taxon>Mucorineae</taxon>
        <taxon>Mucoraceae</taxon>
        <taxon>Thamnidium</taxon>
    </lineage>
</organism>
<gene>
    <name evidence="2" type="ORF">INT48_006106</name>
</gene>
<feature type="chain" id="PRO_5034678800" description="Cell wall galactomannoprotein" evidence="1">
    <location>
        <begin position="20"/>
        <end position="188"/>
    </location>
</feature>
<protein>
    <recommendedName>
        <fullName evidence="4">Cell wall galactomannoprotein</fullName>
    </recommendedName>
</protein>
<dbReference type="Proteomes" id="UP000613177">
    <property type="component" value="Unassembled WGS sequence"/>
</dbReference>
<comment type="caution">
    <text evidence="2">The sequence shown here is derived from an EMBL/GenBank/DDBJ whole genome shotgun (WGS) entry which is preliminary data.</text>
</comment>
<keyword evidence="1" id="KW-0732">Signal</keyword>
<evidence type="ECO:0000313" key="3">
    <source>
        <dbReference type="Proteomes" id="UP000613177"/>
    </source>
</evidence>
<feature type="signal peptide" evidence="1">
    <location>
        <begin position="1"/>
        <end position="19"/>
    </location>
</feature>
<keyword evidence="3" id="KW-1185">Reference proteome</keyword>
<reference evidence="2" key="1">
    <citation type="submission" date="2021-01" db="EMBL/GenBank/DDBJ databases">
        <title>Metabolic potential, ecology and presence of endohyphal bacteria is reflected in genomic diversity of Mucoromycotina.</title>
        <authorList>
            <person name="Muszewska A."/>
            <person name="Okrasinska A."/>
            <person name="Steczkiewicz K."/>
            <person name="Drgas O."/>
            <person name="Orlowska M."/>
            <person name="Perlinska-Lenart U."/>
            <person name="Aleksandrzak-Piekarczyk T."/>
            <person name="Szatraj K."/>
            <person name="Zielenkiewicz U."/>
            <person name="Pilsyk S."/>
            <person name="Malc E."/>
            <person name="Mieczkowski P."/>
            <person name="Kruszewska J.S."/>
            <person name="Biernat P."/>
            <person name="Pawlowska J."/>
        </authorList>
    </citation>
    <scope>NUCLEOTIDE SEQUENCE</scope>
    <source>
        <strain evidence="2">WA0000018081</strain>
    </source>
</reference>
<dbReference type="EMBL" id="JAEPRE010000022">
    <property type="protein sequence ID" value="KAG2236090.1"/>
    <property type="molecule type" value="Genomic_DNA"/>
</dbReference>